<dbReference type="InterPro" id="IPR000889">
    <property type="entry name" value="Glutathione_peroxidase"/>
</dbReference>
<dbReference type="PROSITE" id="PS51355">
    <property type="entry name" value="GLUTATHIONE_PEROXID_3"/>
    <property type="match status" value="1"/>
</dbReference>
<dbReference type="AlphaFoldDB" id="A0AAV5QTV3"/>
<dbReference type="GO" id="GO:0006979">
    <property type="term" value="P:response to oxidative stress"/>
    <property type="evidence" value="ECO:0007669"/>
    <property type="project" value="InterPro"/>
</dbReference>
<protein>
    <recommendedName>
        <fullName evidence="7">Glutathione peroxidase</fullName>
    </recommendedName>
</protein>
<dbReference type="EMBL" id="BTFZ01000012">
    <property type="protein sequence ID" value="GMM37837.1"/>
    <property type="molecule type" value="Genomic_DNA"/>
</dbReference>
<evidence type="ECO:0000313" key="6">
    <source>
        <dbReference type="Proteomes" id="UP001360560"/>
    </source>
</evidence>
<dbReference type="RefSeq" id="XP_064854833.1">
    <property type="nucleotide sequence ID" value="XM_064998761.1"/>
</dbReference>
<evidence type="ECO:0008006" key="7">
    <source>
        <dbReference type="Google" id="ProtNLM"/>
    </source>
</evidence>
<comment type="caution">
    <text evidence="5">The sequence shown here is derived from an EMBL/GenBank/DDBJ whole genome shotgun (WGS) entry which is preliminary data.</text>
</comment>
<keyword evidence="3" id="KW-0560">Oxidoreductase</keyword>
<dbReference type="GO" id="GO:0004601">
    <property type="term" value="F:peroxidase activity"/>
    <property type="evidence" value="ECO:0007669"/>
    <property type="project" value="UniProtKB-KW"/>
</dbReference>
<evidence type="ECO:0000256" key="4">
    <source>
        <dbReference type="SAM" id="MobiDB-lite"/>
    </source>
</evidence>
<gene>
    <name evidence="5" type="ORF">DASC09_051620</name>
</gene>
<evidence type="ECO:0000256" key="2">
    <source>
        <dbReference type="ARBA" id="ARBA00022559"/>
    </source>
</evidence>
<comment type="similarity">
    <text evidence="1">Belongs to the glutathione peroxidase family.</text>
</comment>
<sequence>MISRSPTVVAYKNNRILPPSFSSSPSPLDNQFTFQSASSPTTPTTPETSIFTFQRPIASKSHHDEQVQRESVLERDLEDIIDGYANDNSFDTKYSTSTVDVRTRAPMSTTKRARRQSSVYQDTISIISKDEDNDFTFDTDFYPDDDIVERKRKLITISKDPDLASVLSRDTINTQQQSIPQDPEANDTLPDLQTFGNVNRSYQNRHSVMSVAMAEPNCMVNNSRAGYSTTSFASHNHFITNGIRPSQSAQYNIGSDFYKLSADDIYGNHFEFSELRDKVVLVVNVSFHGSLAAKNFKLLNYLHNKYHSQGLVVIGFPCYQFNLKKKNVITDYSSMKMTPIHKRSVSLSDLATIAENQRQIAASASMNSIPVHSRSVSNNAVSMFSTSPYYKPRSNSVNSPSSSAISSIEQVLTKYNIQFPVFTEVKVNGKHSHDIYQHLKSDKKGLLGTSFIKWNFEKFLVDRYGNVARRYSWLKNGDGIEEVVKYLLDESQVVVDNCRPIVGFNSGMFS</sequence>
<keyword evidence="2" id="KW-0575">Peroxidase</keyword>
<evidence type="ECO:0000256" key="1">
    <source>
        <dbReference type="ARBA" id="ARBA00006926"/>
    </source>
</evidence>
<accession>A0AAV5QTV3</accession>
<feature type="region of interest" description="Disordered" evidence="4">
    <location>
        <begin position="18"/>
        <end position="47"/>
    </location>
</feature>
<dbReference type="Pfam" id="PF00255">
    <property type="entry name" value="GSHPx"/>
    <property type="match status" value="1"/>
</dbReference>
<dbReference type="SUPFAM" id="SSF52833">
    <property type="entry name" value="Thioredoxin-like"/>
    <property type="match status" value="2"/>
</dbReference>
<dbReference type="InterPro" id="IPR036249">
    <property type="entry name" value="Thioredoxin-like_sf"/>
</dbReference>
<reference evidence="5 6" key="1">
    <citation type="journal article" date="2023" name="Elife">
        <title>Identification of key yeast species and microbe-microbe interactions impacting larval growth of Drosophila in the wild.</title>
        <authorList>
            <person name="Mure A."/>
            <person name="Sugiura Y."/>
            <person name="Maeda R."/>
            <person name="Honda K."/>
            <person name="Sakurai N."/>
            <person name="Takahashi Y."/>
            <person name="Watada M."/>
            <person name="Katoh T."/>
            <person name="Gotoh A."/>
            <person name="Gotoh Y."/>
            <person name="Taniguchi I."/>
            <person name="Nakamura K."/>
            <person name="Hayashi T."/>
            <person name="Katayama T."/>
            <person name="Uemura T."/>
            <person name="Hattori Y."/>
        </authorList>
    </citation>
    <scope>NUCLEOTIDE SEQUENCE [LARGE SCALE GENOMIC DNA]</scope>
    <source>
        <strain evidence="5 6">SC-9</strain>
    </source>
</reference>
<proteinExistence type="inferred from homology"/>
<evidence type="ECO:0000256" key="3">
    <source>
        <dbReference type="ARBA" id="ARBA00023002"/>
    </source>
</evidence>
<dbReference type="PANTHER" id="PTHR11592">
    <property type="entry name" value="GLUTATHIONE PEROXIDASE"/>
    <property type="match status" value="1"/>
</dbReference>
<dbReference type="GeneID" id="90075812"/>
<name>A0AAV5QTV3_9ASCO</name>
<evidence type="ECO:0000313" key="5">
    <source>
        <dbReference type="EMBL" id="GMM37837.1"/>
    </source>
</evidence>
<organism evidence="5 6">
    <name type="scientific">Saccharomycopsis crataegensis</name>
    <dbReference type="NCBI Taxonomy" id="43959"/>
    <lineage>
        <taxon>Eukaryota</taxon>
        <taxon>Fungi</taxon>
        <taxon>Dikarya</taxon>
        <taxon>Ascomycota</taxon>
        <taxon>Saccharomycotina</taxon>
        <taxon>Saccharomycetes</taxon>
        <taxon>Saccharomycopsidaceae</taxon>
        <taxon>Saccharomycopsis</taxon>
    </lineage>
</organism>
<keyword evidence="6" id="KW-1185">Reference proteome</keyword>
<dbReference type="Gene3D" id="3.40.30.10">
    <property type="entry name" value="Glutaredoxin"/>
    <property type="match status" value="2"/>
</dbReference>
<dbReference type="Proteomes" id="UP001360560">
    <property type="component" value="Unassembled WGS sequence"/>
</dbReference>
<dbReference type="PANTHER" id="PTHR11592:SF78">
    <property type="entry name" value="GLUTATHIONE PEROXIDASE"/>
    <property type="match status" value="1"/>
</dbReference>